<dbReference type="AlphaFoldDB" id="A0AAX2H156"/>
<proteinExistence type="predicted"/>
<dbReference type="KEGG" id="chg:AXF12_08975"/>
<accession>A0AAX2H156</accession>
<dbReference type="InterPro" id="IPR008189">
    <property type="entry name" value="rRNA_ssu_MeTfrase_I"/>
</dbReference>
<dbReference type="InterPro" id="IPR035996">
    <property type="entry name" value="4pyrrol_Methylase_sf"/>
</dbReference>
<evidence type="ECO:0000313" key="9">
    <source>
        <dbReference type="Proteomes" id="UP000065822"/>
    </source>
</evidence>
<evidence type="ECO:0000313" key="10">
    <source>
        <dbReference type="Proteomes" id="UP000215539"/>
    </source>
</evidence>
<dbReference type="GO" id="GO:0006364">
    <property type="term" value="P:rRNA processing"/>
    <property type="evidence" value="ECO:0007669"/>
    <property type="project" value="UniProtKB-KW"/>
</dbReference>
<dbReference type="InterPro" id="IPR014777">
    <property type="entry name" value="4pyrrole_Mease_sub1"/>
</dbReference>
<dbReference type="PIRSF" id="PIRSF005917">
    <property type="entry name" value="MTase_YraL"/>
    <property type="match status" value="1"/>
</dbReference>
<dbReference type="EMBL" id="CP014227">
    <property type="protein sequence ID" value="AMD85634.1"/>
    <property type="molecule type" value="Genomic_DNA"/>
</dbReference>
<dbReference type="CDD" id="cd11649">
    <property type="entry name" value="RsmI_like"/>
    <property type="match status" value="1"/>
</dbReference>
<dbReference type="Gene3D" id="3.30.950.10">
    <property type="entry name" value="Methyltransferase, Cobalt-precorrin-4 Transmethylase, Domain 2"/>
    <property type="match status" value="1"/>
</dbReference>
<evidence type="ECO:0000256" key="1">
    <source>
        <dbReference type="ARBA" id="ARBA00022490"/>
    </source>
</evidence>
<dbReference type="InterPro" id="IPR000878">
    <property type="entry name" value="4pyrrol_Mease"/>
</dbReference>
<dbReference type="PANTHER" id="PTHR46111">
    <property type="entry name" value="RIBOSOMAL RNA SMALL SUBUNIT METHYLTRANSFERASE I"/>
    <property type="match status" value="1"/>
</dbReference>
<organism evidence="8 10">
    <name type="scientific">Capnocytophaga haemolytica</name>
    <dbReference type="NCBI Taxonomy" id="45243"/>
    <lineage>
        <taxon>Bacteria</taxon>
        <taxon>Pseudomonadati</taxon>
        <taxon>Bacteroidota</taxon>
        <taxon>Flavobacteriia</taxon>
        <taxon>Flavobacteriales</taxon>
        <taxon>Flavobacteriaceae</taxon>
        <taxon>Capnocytophaga</taxon>
    </lineage>
</organism>
<protein>
    <submittedName>
        <fullName evidence="8">Ribosomal RNA small subunit methyltransferase I</fullName>
        <ecNumber evidence="8">2.1.1.198</ecNumber>
    </submittedName>
    <submittedName>
        <fullName evidence="7">SAM-dependent methyltransferase</fullName>
    </submittedName>
</protein>
<dbReference type="EC" id="2.1.1.198" evidence="8"/>
<dbReference type="GO" id="GO:0032259">
    <property type="term" value="P:methylation"/>
    <property type="evidence" value="ECO:0007669"/>
    <property type="project" value="UniProtKB-KW"/>
</dbReference>
<dbReference type="SUPFAM" id="SSF53790">
    <property type="entry name" value="Tetrapyrrole methylase"/>
    <property type="match status" value="1"/>
</dbReference>
<dbReference type="Proteomes" id="UP000065822">
    <property type="component" value="Chromosome"/>
</dbReference>
<dbReference type="Gene3D" id="3.40.1010.10">
    <property type="entry name" value="Cobalt-precorrin-4 Transmethylase, Domain 1"/>
    <property type="match status" value="1"/>
</dbReference>
<dbReference type="RefSeq" id="WP_066430423.1">
    <property type="nucleotide sequence ID" value="NZ_CP014227.1"/>
</dbReference>
<evidence type="ECO:0000313" key="7">
    <source>
        <dbReference type="EMBL" id="AMD85634.1"/>
    </source>
</evidence>
<dbReference type="Proteomes" id="UP000215539">
    <property type="component" value="Chromosome 1"/>
</dbReference>
<dbReference type="PANTHER" id="PTHR46111:SF2">
    <property type="entry name" value="SAM-DEPENDENT METHYLTRANSFERASE"/>
    <property type="match status" value="1"/>
</dbReference>
<dbReference type="GO" id="GO:0008168">
    <property type="term" value="F:methyltransferase activity"/>
    <property type="evidence" value="ECO:0007669"/>
    <property type="project" value="UniProtKB-KW"/>
</dbReference>
<keyword evidence="3 8" id="KW-0489">Methyltransferase</keyword>
<dbReference type="EMBL" id="LT906449">
    <property type="protein sequence ID" value="SNV16672.1"/>
    <property type="molecule type" value="Genomic_DNA"/>
</dbReference>
<reference evidence="7 9" key="1">
    <citation type="submission" date="2016-02" db="EMBL/GenBank/DDBJ databases">
        <authorList>
            <person name="Holder M.E."/>
            <person name="Ajami N.J."/>
            <person name="Petrosino J.F."/>
        </authorList>
    </citation>
    <scope>NUCLEOTIDE SEQUENCE [LARGE SCALE GENOMIC DNA]</scope>
    <source>
        <strain evidence="7 9">CCUG 32990</strain>
    </source>
</reference>
<keyword evidence="2" id="KW-0698">rRNA processing</keyword>
<evidence type="ECO:0000313" key="8">
    <source>
        <dbReference type="EMBL" id="SNV16672.1"/>
    </source>
</evidence>
<dbReference type="Pfam" id="PF00590">
    <property type="entry name" value="TP_methylase"/>
    <property type="match status" value="1"/>
</dbReference>
<keyword evidence="5" id="KW-0949">S-adenosyl-L-methionine</keyword>
<name>A0AAX2H156_9FLAO</name>
<evidence type="ECO:0000256" key="2">
    <source>
        <dbReference type="ARBA" id="ARBA00022552"/>
    </source>
</evidence>
<keyword evidence="4 8" id="KW-0808">Transferase</keyword>
<evidence type="ECO:0000256" key="5">
    <source>
        <dbReference type="ARBA" id="ARBA00022691"/>
    </source>
</evidence>
<evidence type="ECO:0000256" key="3">
    <source>
        <dbReference type="ARBA" id="ARBA00022603"/>
    </source>
</evidence>
<evidence type="ECO:0000256" key="4">
    <source>
        <dbReference type="ARBA" id="ARBA00022679"/>
    </source>
</evidence>
<evidence type="ECO:0000259" key="6">
    <source>
        <dbReference type="Pfam" id="PF00590"/>
    </source>
</evidence>
<feature type="domain" description="Tetrapyrrole methylase" evidence="6">
    <location>
        <begin position="39"/>
        <end position="211"/>
    </location>
</feature>
<reference evidence="8 10" key="2">
    <citation type="submission" date="2017-06" db="EMBL/GenBank/DDBJ databases">
        <authorList>
            <consortium name="Pathogen Informatics"/>
        </authorList>
    </citation>
    <scope>NUCLEOTIDE SEQUENCE [LARGE SCALE GENOMIC DNA]</scope>
    <source>
        <strain evidence="8 10">NCTC12947</strain>
    </source>
</reference>
<gene>
    <name evidence="8" type="primary">rsmI_2</name>
    <name evidence="7" type="ORF">AXF12_08975</name>
    <name evidence="8" type="ORF">SAMEA44541418_02367</name>
</gene>
<dbReference type="InterPro" id="IPR014776">
    <property type="entry name" value="4pyrrole_Mease_sub2"/>
</dbReference>
<keyword evidence="1" id="KW-0963">Cytoplasm</keyword>
<keyword evidence="9" id="KW-1185">Reference proteome</keyword>
<sequence length="231" mass="25327">MANVYLIPCTLGDSSLEVLSPQIKATILSLSYFIVENEKSARRFIKQVAPEKEQSTLHIAVIDKHNAAADVSTLLQPCSEEHSVGIISEAGCPGVADPGAEVVRLAHQRGLRVIPLVGPSSILLALMASGMSGQHFAFNGYLPIDKSERKRTFKALERKAHEGQTQVCIETPYRNEKLLTDMLGTLQPSTLVCVALDITLPTEEIYTLPVSQWRKKALNLQKRPAIFIIGK</sequence>